<dbReference type="InterPro" id="IPR050228">
    <property type="entry name" value="Carboxylesterase_BioH"/>
</dbReference>
<dbReference type="PANTHER" id="PTHR43194">
    <property type="entry name" value="HYDROLASE ALPHA/BETA FOLD FAMILY"/>
    <property type="match status" value="1"/>
</dbReference>
<keyword evidence="3" id="KW-1185">Reference proteome</keyword>
<protein>
    <submittedName>
        <fullName evidence="2">Alpha/beta fold hydrolase</fullName>
    </submittedName>
</protein>
<dbReference type="GO" id="GO:0016787">
    <property type="term" value="F:hydrolase activity"/>
    <property type="evidence" value="ECO:0007669"/>
    <property type="project" value="UniProtKB-KW"/>
</dbReference>
<dbReference type="PANTHER" id="PTHR43194:SF5">
    <property type="entry name" value="PIMELOYL-[ACYL-CARRIER PROTEIN] METHYL ESTER ESTERASE"/>
    <property type="match status" value="1"/>
</dbReference>
<dbReference type="InterPro" id="IPR000073">
    <property type="entry name" value="AB_hydrolase_1"/>
</dbReference>
<dbReference type="SUPFAM" id="SSF53474">
    <property type="entry name" value="alpha/beta-Hydrolases"/>
    <property type="match status" value="1"/>
</dbReference>
<feature type="domain" description="AB hydrolase-1" evidence="1">
    <location>
        <begin position="53"/>
        <end position="286"/>
    </location>
</feature>
<dbReference type="RefSeq" id="WP_119556225.1">
    <property type="nucleotide sequence ID" value="NZ_QXMN01000029.1"/>
</dbReference>
<dbReference type="InterPro" id="IPR029058">
    <property type="entry name" value="AB_hydrolase_fold"/>
</dbReference>
<dbReference type="Pfam" id="PF12697">
    <property type="entry name" value="Abhydrolase_6"/>
    <property type="match status" value="1"/>
</dbReference>
<name>A0A9X8D267_9BURK</name>
<dbReference type="AlphaFoldDB" id="A0A9X8D267"/>
<proteinExistence type="predicted"/>
<keyword evidence="2" id="KW-0378">Hydrolase</keyword>
<accession>A0A9X8D267</accession>
<reference evidence="2 3" key="1">
    <citation type="submission" date="2018-09" db="EMBL/GenBank/DDBJ databases">
        <title>Acidovorax cavernicola nov. sp. isolated from Gruta de las Maravillas (Aracena, Spain).</title>
        <authorList>
            <person name="Jurado V."/>
            <person name="Gutierrez-Patricio S."/>
            <person name="Gonzalez-Pimentel J.L."/>
            <person name="Miller A.Z."/>
            <person name="Laiz L."/>
            <person name="Saiz-Jimenez C."/>
        </authorList>
    </citation>
    <scope>NUCLEOTIDE SEQUENCE [LARGE SCALE GENOMIC DNA]</scope>
    <source>
        <strain evidence="2 3">1011MAR4D40.2</strain>
    </source>
</reference>
<evidence type="ECO:0000259" key="1">
    <source>
        <dbReference type="Pfam" id="PF12697"/>
    </source>
</evidence>
<sequence length="293" mass="31469">MPTPALPTAAESAEARRQIARIEALSTSHDPVHDGVRVRWRRFGTDTGAHPPLVLLHGGHGSWMHWLRNAEALSADRVLWLPDMPGFHDSDALPRVAPGEDALVPLLDALGGTLDALIGAGTPIDLGGFSFGGLTASRFAVRRGAIRRLALMGSGGHGTLRRMTVEMINWRAAPDREAERAALMHNLGALMLHAPAAIDPLAFEIHDLSCHGTRFRSKEVSLSGGLQSAIDTLAVPTLLLWGEFDVTADSRPLAAQLATEGPGREGVVIDGAGHWVQYERAEEVNAQLRRFLG</sequence>
<evidence type="ECO:0000313" key="3">
    <source>
        <dbReference type="Proteomes" id="UP000265619"/>
    </source>
</evidence>
<comment type="caution">
    <text evidence="2">The sequence shown here is derived from an EMBL/GenBank/DDBJ whole genome shotgun (WGS) entry which is preliminary data.</text>
</comment>
<dbReference type="OrthoDB" id="8562572at2"/>
<dbReference type="InterPro" id="IPR000639">
    <property type="entry name" value="Epox_hydrolase-like"/>
</dbReference>
<dbReference type="EMBL" id="QXMN01000029">
    <property type="protein sequence ID" value="RIX76796.1"/>
    <property type="molecule type" value="Genomic_DNA"/>
</dbReference>
<dbReference type="Gene3D" id="3.40.50.1820">
    <property type="entry name" value="alpha/beta hydrolase"/>
    <property type="match status" value="1"/>
</dbReference>
<dbReference type="Proteomes" id="UP000265619">
    <property type="component" value="Unassembled WGS sequence"/>
</dbReference>
<gene>
    <name evidence="2" type="ORF">D3H34_21220</name>
</gene>
<evidence type="ECO:0000313" key="2">
    <source>
        <dbReference type="EMBL" id="RIX76796.1"/>
    </source>
</evidence>
<dbReference type="PRINTS" id="PR00412">
    <property type="entry name" value="EPOXHYDRLASE"/>
</dbReference>
<organism evidence="2 3">
    <name type="scientific">Acidovorax cavernicola</name>
    <dbReference type="NCBI Taxonomy" id="1675792"/>
    <lineage>
        <taxon>Bacteria</taxon>
        <taxon>Pseudomonadati</taxon>
        <taxon>Pseudomonadota</taxon>
        <taxon>Betaproteobacteria</taxon>
        <taxon>Burkholderiales</taxon>
        <taxon>Comamonadaceae</taxon>
        <taxon>Acidovorax</taxon>
    </lineage>
</organism>